<gene>
    <name evidence="1" type="ORF">LCGC14_2151050</name>
</gene>
<sequence length="55" mass="6287">SGLPRCTEEEFEGYEWKDNKKKDVPVDFDNHGMDCTRYFSAHVAGDESWGSGMAR</sequence>
<protein>
    <submittedName>
        <fullName evidence="1">Uncharacterized protein</fullName>
    </submittedName>
</protein>
<evidence type="ECO:0000313" key="1">
    <source>
        <dbReference type="EMBL" id="KKL65833.1"/>
    </source>
</evidence>
<dbReference type="Gene3D" id="3.30.420.280">
    <property type="match status" value="1"/>
</dbReference>
<reference evidence="1" key="1">
    <citation type="journal article" date="2015" name="Nature">
        <title>Complex archaea that bridge the gap between prokaryotes and eukaryotes.</title>
        <authorList>
            <person name="Spang A."/>
            <person name="Saw J.H."/>
            <person name="Jorgensen S.L."/>
            <person name="Zaremba-Niedzwiedzka K."/>
            <person name="Martijn J."/>
            <person name="Lind A.E."/>
            <person name="van Eijk R."/>
            <person name="Schleper C."/>
            <person name="Guy L."/>
            <person name="Ettema T.J."/>
        </authorList>
    </citation>
    <scope>NUCLEOTIDE SEQUENCE</scope>
</reference>
<comment type="caution">
    <text evidence="1">The sequence shown here is derived from an EMBL/GenBank/DDBJ whole genome shotgun (WGS) entry which is preliminary data.</text>
</comment>
<dbReference type="EMBL" id="LAZR01027406">
    <property type="protein sequence ID" value="KKL65833.1"/>
    <property type="molecule type" value="Genomic_DNA"/>
</dbReference>
<proteinExistence type="predicted"/>
<name>A0A0F9DVG8_9ZZZZ</name>
<feature type="non-terminal residue" evidence="1">
    <location>
        <position position="1"/>
    </location>
</feature>
<accession>A0A0F9DVG8</accession>
<dbReference type="AlphaFoldDB" id="A0A0F9DVG8"/>
<organism evidence="1">
    <name type="scientific">marine sediment metagenome</name>
    <dbReference type="NCBI Taxonomy" id="412755"/>
    <lineage>
        <taxon>unclassified sequences</taxon>
        <taxon>metagenomes</taxon>
        <taxon>ecological metagenomes</taxon>
    </lineage>
</organism>